<dbReference type="InterPro" id="IPR020795">
    <property type="entry name" value="ORC3"/>
</dbReference>
<feature type="region of interest" description="Disordered" evidence="6">
    <location>
        <begin position="1"/>
        <end position="55"/>
    </location>
</feature>
<protein>
    <submittedName>
        <fullName evidence="9">Origin recognition complex subunit 3</fullName>
    </submittedName>
</protein>
<comment type="caution">
    <text evidence="9">The sequence shown here is derived from an EMBL/GenBank/DDBJ whole genome shotgun (WGS) entry which is preliminary data.</text>
</comment>
<comment type="similarity">
    <text evidence="2">Belongs to the ORC3 family.</text>
</comment>
<dbReference type="Pfam" id="PF18137">
    <property type="entry name" value="WHD_ORC"/>
    <property type="match status" value="1"/>
</dbReference>
<dbReference type="STRING" id="29655.A0A0K9Q093"/>
<dbReference type="AlphaFoldDB" id="A0A0K9Q093"/>
<evidence type="ECO:0000256" key="3">
    <source>
        <dbReference type="ARBA" id="ARBA00022705"/>
    </source>
</evidence>
<dbReference type="OrthoDB" id="10265211at2759"/>
<comment type="subcellular location">
    <subcellularLocation>
        <location evidence="1">Nucleus</location>
    </subcellularLocation>
</comment>
<dbReference type="GO" id="GO:0003688">
    <property type="term" value="F:DNA replication origin binding"/>
    <property type="evidence" value="ECO:0000318"/>
    <property type="project" value="GO_Central"/>
</dbReference>
<feature type="domain" description="Origin recognition complex subunit 3 N-terminal" evidence="7">
    <location>
        <begin position="33"/>
        <end position="348"/>
    </location>
</feature>
<dbReference type="PANTHER" id="PTHR12748:SF0">
    <property type="entry name" value="ORIGIN RECOGNITION COMPLEX SUBUNIT 3"/>
    <property type="match status" value="1"/>
</dbReference>
<evidence type="ECO:0000259" key="8">
    <source>
        <dbReference type="Pfam" id="PF18137"/>
    </source>
</evidence>
<evidence type="ECO:0000313" key="10">
    <source>
        <dbReference type="Proteomes" id="UP000036987"/>
    </source>
</evidence>
<dbReference type="PANTHER" id="PTHR12748">
    <property type="entry name" value="ORIGIN RECOGNITION COMPLEX SUBUNIT 3"/>
    <property type="match status" value="1"/>
</dbReference>
<dbReference type="EMBL" id="LFYR01000252">
    <property type="protein sequence ID" value="KMZ74713.1"/>
    <property type="molecule type" value="Genomic_DNA"/>
</dbReference>
<dbReference type="Proteomes" id="UP000036987">
    <property type="component" value="Unassembled WGS sequence"/>
</dbReference>
<feature type="compositionally biased region" description="Basic and acidic residues" evidence="6">
    <location>
        <begin position="8"/>
        <end position="20"/>
    </location>
</feature>
<keyword evidence="5" id="KW-0539">Nucleus</keyword>
<evidence type="ECO:0000256" key="5">
    <source>
        <dbReference type="ARBA" id="ARBA00023242"/>
    </source>
</evidence>
<proteinExistence type="inferred from homology"/>
<dbReference type="OMA" id="YCLMEHY"/>
<evidence type="ECO:0000256" key="1">
    <source>
        <dbReference type="ARBA" id="ARBA00004123"/>
    </source>
</evidence>
<dbReference type="InterPro" id="IPR040855">
    <property type="entry name" value="ORC_WH_C"/>
</dbReference>
<keyword evidence="10" id="KW-1185">Reference proteome</keyword>
<dbReference type="CDD" id="cd20704">
    <property type="entry name" value="Orc3"/>
    <property type="match status" value="2"/>
</dbReference>
<evidence type="ECO:0000256" key="2">
    <source>
        <dbReference type="ARBA" id="ARBA00010977"/>
    </source>
</evidence>
<evidence type="ECO:0000313" key="9">
    <source>
        <dbReference type="EMBL" id="KMZ74713.1"/>
    </source>
</evidence>
<organism evidence="9 10">
    <name type="scientific">Zostera marina</name>
    <name type="common">Eelgrass</name>
    <dbReference type="NCBI Taxonomy" id="29655"/>
    <lineage>
        <taxon>Eukaryota</taxon>
        <taxon>Viridiplantae</taxon>
        <taxon>Streptophyta</taxon>
        <taxon>Embryophyta</taxon>
        <taxon>Tracheophyta</taxon>
        <taxon>Spermatophyta</taxon>
        <taxon>Magnoliopsida</taxon>
        <taxon>Liliopsida</taxon>
        <taxon>Zosteraceae</taxon>
        <taxon>Zostera</taxon>
    </lineage>
</organism>
<feature type="domain" description="Origin recognition complex subunit 3 winged helix C-terminal" evidence="8">
    <location>
        <begin position="593"/>
        <end position="722"/>
    </location>
</feature>
<evidence type="ECO:0000256" key="6">
    <source>
        <dbReference type="SAM" id="MobiDB-lite"/>
    </source>
</evidence>
<keyword evidence="3" id="KW-0235">DNA replication</keyword>
<accession>A0A0K9Q093</accession>
<dbReference type="GO" id="GO:0006270">
    <property type="term" value="P:DNA replication initiation"/>
    <property type="evidence" value="ECO:0000318"/>
    <property type="project" value="GO_Central"/>
</dbReference>
<reference evidence="10" key="1">
    <citation type="journal article" date="2016" name="Nature">
        <title>The genome of the seagrass Zostera marina reveals angiosperm adaptation to the sea.</title>
        <authorList>
            <person name="Olsen J.L."/>
            <person name="Rouze P."/>
            <person name="Verhelst B."/>
            <person name="Lin Y.-C."/>
            <person name="Bayer T."/>
            <person name="Collen J."/>
            <person name="Dattolo E."/>
            <person name="De Paoli E."/>
            <person name="Dittami S."/>
            <person name="Maumus F."/>
            <person name="Michel G."/>
            <person name="Kersting A."/>
            <person name="Lauritano C."/>
            <person name="Lohaus R."/>
            <person name="Toepel M."/>
            <person name="Tonon T."/>
            <person name="Vanneste K."/>
            <person name="Amirebrahimi M."/>
            <person name="Brakel J."/>
            <person name="Bostroem C."/>
            <person name="Chovatia M."/>
            <person name="Grimwood J."/>
            <person name="Jenkins J.W."/>
            <person name="Jueterbock A."/>
            <person name="Mraz A."/>
            <person name="Stam W.T."/>
            <person name="Tice H."/>
            <person name="Bornberg-Bauer E."/>
            <person name="Green P.J."/>
            <person name="Pearson G.A."/>
            <person name="Procaccini G."/>
            <person name="Duarte C.M."/>
            <person name="Schmutz J."/>
            <person name="Reusch T.B.H."/>
            <person name="Van de Peer Y."/>
        </authorList>
    </citation>
    <scope>NUCLEOTIDE SEQUENCE [LARGE SCALE GENOMIC DNA]</scope>
    <source>
        <strain evidence="10">cv. Finnish</strain>
    </source>
</reference>
<dbReference type="Pfam" id="PF07034">
    <property type="entry name" value="ORC3_N"/>
    <property type="match status" value="1"/>
</dbReference>
<dbReference type="InterPro" id="IPR045667">
    <property type="entry name" value="ORC3_N"/>
</dbReference>
<dbReference type="GO" id="GO:0031261">
    <property type="term" value="C:DNA replication preinitiation complex"/>
    <property type="evidence" value="ECO:0000318"/>
    <property type="project" value="GO_Central"/>
</dbReference>
<keyword evidence="4" id="KW-0238">DNA-binding</keyword>
<evidence type="ECO:0000256" key="4">
    <source>
        <dbReference type="ARBA" id="ARBA00023125"/>
    </source>
</evidence>
<dbReference type="GO" id="GO:0005664">
    <property type="term" value="C:nuclear origin of replication recognition complex"/>
    <property type="evidence" value="ECO:0000318"/>
    <property type="project" value="GO_Central"/>
</dbReference>
<evidence type="ECO:0000259" key="7">
    <source>
        <dbReference type="Pfam" id="PF07034"/>
    </source>
</evidence>
<gene>
    <name evidence="9" type="ORF">ZOSMA_123G00610</name>
</gene>
<sequence>MSVSDSEFPLKEFDASDHNLQKASLQKPELQETRPKKTKRKIDMSSKNPLVDGDSEELTDQHYEKLRLCAFNETWSKIEITIKDVLEKINISLFEDVMKWISESFKEIRSCRGEFVRELMLSYPIVTDMICKQIPTALILTKNMEFVDDLSTFQELSAHLKLNGCHVASLSSIDFTTKKGVGGCLRSLLRQLLVASSDAADIFVLASWYSEQHNCNKPIVIVIDDTEQCSGPILAEFIAMLSEWIIKIPILLVFGVATSLTSLRKLLPSDALQYLQSCQFTSESPQARMNSIIEAVLVKPSSEFIVSHKVAVFLRNYFLRHDGTITSFIQALKVACSKHFYTEPLSFLCCDLVDEDYEVLLAKKVESLPRKLLDYAFCLPSCEGKMNNGTFKDLVQGIFELKKTRRYWSMVLMCLLEVAKLNKLQLLDIFCEAANPTSFKLQSSSHLQAPTAISNTIHDMKIHGFGKNGFINRIINKTRDLQVVQLSRILKTWEGYTKEICEIQDKLKDLQTLLNATDNDTRLKQQLSNVHRSTSRFSSFSGKDMMGVNEKVALLMEGMVRDYMKPIECIPFHEIICFSLVDMLQEALIGDPRKTIQTDLLHSHTYIQCCCCKDKNTLLPSMHDTSIVFTLAQEHGDLVNLHDWYESYKSIILSSRTKARRKFNKSPASKKGKVSSALSDSSNLNEATIQARFCKAVTELQISGIIRMPSKRRPDYVQRITFGL</sequence>
<dbReference type="GO" id="GO:0005656">
    <property type="term" value="C:nuclear pre-replicative complex"/>
    <property type="evidence" value="ECO:0000318"/>
    <property type="project" value="GO_Central"/>
</dbReference>
<name>A0A0K9Q093_ZOSMR</name>